<proteinExistence type="predicted"/>
<dbReference type="Proteomes" id="UP001497482">
    <property type="component" value="Chromosome 6"/>
</dbReference>
<accession>A0AAV2J9R4</accession>
<gene>
    <name evidence="2" type="ORF">KC01_LOCUS35317</name>
    <name evidence="1" type="ORF">KC01_LOCUS5150</name>
</gene>
<dbReference type="AlphaFoldDB" id="A0AAV2J9R4"/>
<name>A0AAV2J9R4_KNICA</name>
<reference evidence="1 3" key="1">
    <citation type="submission" date="2024-04" db="EMBL/GenBank/DDBJ databases">
        <authorList>
            <person name="Waldvogel A.-M."/>
            <person name="Schoenle A."/>
        </authorList>
    </citation>
    <scope>NUCLEOTIDE SEQUENCE [LARGE SCALE GENOMIC DNA]</scope>
</reference>
<dbReference type="Proteomes" id="UP001497482">
    <property type="component" value="Chromosome 11"/>
</dbReference>
<keyword evidence="3" id="KW-1185">Reference proteome</keyword>
<protein>
    <submittedName>
        <fullName evidence="1">Uncharacterized protein</fullName>
    </submittedName>
</protein>
<evidence type="ECO:0000313" key="3">
    <source>
        <dbReference type="Proteomes" id="UP001497482"/>
    </source>
</evidence>
<sequence>MAHVEIKAAHFTSCGEIEDTATAPDSKLSCHLINSLYLLFHTKAIVSPLPGSRSGSITWRNIIPFPVCGLRPEPGTERPLSRSLQQRRFQHGTPELGSDCITEILSSAVRAHRARKGTRMTSELVR</sequence>
<evidence type="ECO:0000313" key="1">
    <source>
        <dbReference type="EMBL" id="CAL1573201.1"/>
    </source>
</evidence>
<dbReference type="EMBL" id="OZ035833">
    <property type="protein sequence ID" value="CAL1573201.1"/>
    <property type="molecule type" value="Genomic_DNA"/>
</dbReference>
<evidence type="ECO:0000313" key="2">
    <source>
        <dbReference type="EMBL" id="CAL1608373.1"/>
    </source>
</evidence>
<organism evidence="1 3">
    <name type="scientific">Knipowitschia caucasica</name>
    <name type="common">Caucasian dwarf goby</name>
    <name type="synonym">Pomatoschistus caucasicus</name>
    <dbReference type="NCBI Taxonomy" id="637954"/>
    <lineage>
        <taxon>Eukaryota</taxon>
        <taxon>Metazoa</taxon>
        <taxon>Chordata</taxon>
        <taxon>Craniata</taxon>
        <taxon>Vertebrata</taxon>
        <taxon>Euteleostomi</taxon>
        <taxon>Actinopterygii</taxon>
        <taxon>Neopterygii</taxon>
        <taxon>Teleostei</taxon>
        <taxon>Neoteleostei</taxon>
        <taxon>Acanthomorphata</taxon>
        <taxon>Gobiaria</taxon>
        <taxon>Gobiiformes</taxon>
        <taxon>Gobioidei</taxon>
        <taxon>Gobiidae</taxon>
        <taxon>Gobiinae</taxon>
        <taxon>Knipowitschia</taxon>
    </lineage>
</organism>
<dbReference type="EMBL" id="OZ035828">
    <property type="protein sequence ID" value="CAL1608373.1"/>
    <property type="molecule type" value="Genomic_DNA"/>
</dbReference>